<dbReference type="InterPro" id="IPR003593">
    <property type="entry name" value="AAA+_ATPase"/>
</dbReference>
<gene>
    <name evidence="2" type="ORF">OMM_00463</name>
</gene>
<evidence type="ECO:0000313" key="3">
    <source>
        <dbReference type="Proteomes" id="UP000189670"/>
    </source>
</evidence>
<proteinExistence type="predicted"/>
<name>A0A1V1PGW4_9BACT</name>
<dbReference type="AlphaFoldDB" id="A0A1V1PGW4"/>
<sequence length="453" mass="52351">MFYRKIIDKLVNWKNKPNRKPLILRGARQVGKTTAVLMFGKENFSSILTINLENIAHRRLFDAPLSIEDFETIIRIHFQVSSLSPETLIFIDEIQHSVHLLQLLRFFKEERPHIPVICAGSLLEAMISKGGYQIPVGRVCYEYMYPLTFFEYLNATGKIEMLDYLKNIHIDSVIPESIHFSLLKEINQYSLIGGMPEVINEYHRSKDFQELPVIYTSLINGYIEDVYKYTSHTQSKYSQFVIEHAPRYAGERISYNKFSNSQYGSREISASFDLIEKVLLLNRVRGTVSKKLPIESRLKMPPKIIFLDIGLVNTFLGINPIDFLNSKDLNAFYNGKIAEQVIGQHLISQRMNPQDNIFYWAKPKAQGSAEVDFCFSYKGRFIGLEVKSGKSGTLKSLAEFSKTVNNPILIRVYAGQMRIDQLSSTQRYFLSIPFYLIPWLRILLDEMIDSDFD</sequence>
<reference evidence="3" key="1">
    <citation type="submission" date="2012-11" db="EMBL/GenBank/DDBJ databases">
        <authorList>
            <person name="Lucero-Rivera Y.E."/>
            <person name="Tovar-Ramirez D."/>
        </authorList>
    </citation>
    <scope>NUCLEOTIDE SEQUENCE [LARGE SCALE GENOMIC DNA]</scope>
    <source>
        <strain evidence="3">Araruama</strain>
    </source>
</reference>
<dbReference type="InterPro" id="IPR041682">
    <property type="entry name" value="AAA_14"/>
</dbReference>
<feature type="domain" description="AAA+ ATPase" evidence="1">
    <location>
        <begin position="18"/>
        <end position="140"/>
    </location>
</feature>
<dbReference type="Gene3D" id="3.40.50.300">
    <property type="entry name" value="P-loop containing nucleotide triphosphate hydrolases"/>
    <property type="match status" value="1"/>
</dbReference>
<protein>
    <submittedName>
        <fullName evidence="2">NERD domain protein</fullName>
    </submittedName>
</protein>
<evidence type="ECO:0000313" key="2">
    <source>
        <dbReference type="EMBL" id="ETR74107.1"/>
    </source>
</evidence>
<dbReference type="SMART" id="SM00382">
    <property type="entry name" value="AAA"/>
    <property type="match status" value="1"/>
</dbReference>
<dbReference type="Pfam" id="PF13635">
    <property type="entry name" value="DUF4143"/>
    <property type="match status" value="1"/>
</dbReference>
<dbReference type="PANTHER" id="PTHR33295:SF7">
    <property type="entry name" value="ATPASE"/>
    <property type="match status" value="1"/>
</dbReference>
<dbReference type="Pfam" id="PF13173">
    <property type="entry name" value="AAA_14"/>
    <property type="match status" value="1"/>
</dbReference>
<dbReference type="PANTHER" id="PTHR33295">
    <property type="entry name" value="ATPASE"/>
    <property type="match status" value="1"/>
</dbReference>
<dbReference type="Proteomes" id="UP000189670">
    <property type="component" value="Unassembled WGS sequence"/>
</dbReference>
<accession>A0A1V1PGW4</accession>
<organism evidence="2 3">
    <name type="scientific">Candidatus Magnetoglobus multicellularis str. Araruama</name>
    <dbReference type="NCBI Taxonomy" id="890399"/>
    <lineage>
        <taxon>Bacteria</taxon>
        <taxon>Pseudomonadati</taxon>
        <taxon>Thermodesulfobacteriota</taxon>
        <taxon>Desulfobacteria</taxon>
        <taxon>Desulfobacterales</taxon>
        <taxon>Desulfobacteraceae</taxon>
        <taxon>Candidatus Magnetoglobus</taxon>
    </lineage>
</organism>
<dbReference type="InterPro" id="IPR027417">
    <property type="entry name" value="P-loop_NTPase"/>
</dbReference>
<comment type="caution">
    <text evidence="2">The sequence shown here is derived from an EMBL/GenBank/DDBJ whole genome shotgun (WGS) entry which is preliminary data.</text>
</comment>
<dbReference type="EMBL" id="ATBP01000021">
    <property type="protein sequence ID" value="ETR74107.1"/>
    <property type="molecule type" value="Genomic_DNA"/>
</dbReference>
<dbReference type="InterPro" id="IPR025420">
    <property type="entry name" value="DUF4143"/>
</dbReference>
<evidence type="ECO:0000259" key="1">
    <source>
        <dbReference type="SMART" id="SM00382"/>
    </source>
</evidence>
<dbReference type="SUPFAM" id="SSF52540">
    <property type="entry name" value="P-loop containing nucleoside triphosphate hydrolases"/>
    <property type="match status" value="1"/>
</dbReference>